<gene>
    <name evidence="4" type="ORF">NP493_250g04051</name>
</gene>
<evidence type="ECO:0000256" key="1">
    <source>
        <dbReference type="ARBA" id="ARBA00022741"/>
    </source>
</evidence>
<name>A0AAD9UCZ9_RIDPI</name>
<dbReference type="Proteomes" id="UP001209878">
    <property type="component" value="Unassembled WGS sequence"/>
</dbReference>
<dbReference type="InterPro" id="IPR001245">
    <property type="entry name" value="Ser-Thr/Tyr_kinase_cat_dom"/>
</dbReference>
<dbReference type="PROSITE" id="PS50011">
    <property type="entry name" value="PROTEIN_KINASE_DOM"/>
    <property type="match status" value="1"/>
</dbReference>
<dbReference type="EMBL" id="JAODUO010000250">
    <property type="protein sequence ID" value="KAK2184863.1"/>
    <property type="molecule type" value="Genomic_DNA"/>
</dbReference>
<keyword evidence="2" id="KW-0067">ATP-binding</keyword>
<dbReference type="SUPFAM" id="SSF56112">
    <property type="entry name" value="Protein kinase-like (PK-like)"/>
    <property type="match status" value="1"/>
</dbReference>
<evidence type="ECO:0000259" key="3">
    <source>
        <dbReference type="PROSITE" id="PS50011"/>
    </source>
</evidence>
<protein>
    <recommendedName>
        <fullName evidence="3">Protein kinase domain-containing protein</fullName>
    </recommendedName>
</protein>
<dbReference type="InterPro" id="IPR000719">
    <property type="entry name" value="Prot_kinase_dom"/>
</dbReference>
<proteinExistence type="predicted"/>
<accession>A0AAD9UCZ9</accession>
<dbReference type="Pfam" id="PF07714">
    <property type="entry name" value="PK_Tyr_Ser-Thr"/>
    <property type="match status" value="1"/>
</dbReference>
<reference evidence="4" key="1">
    <citation type="journal article" date="2023" name="Mol. Biol. Evol.">
        <title>Third-Generation Sequencing Reveals the Adaptive Role of the Epigenome in Three Deep-Sea Polychaetes.</title>
        <authorList>
            <person name="Perez M."/>
            <person name="Aroh O."/>
            <person name="Sun Y."/>
            <person name="Lan Y."/>
            <person name="Juniper S.K."/>
            <person name="Young C.R."/>
            <person name="Angers B."/>
            <person name="Qian P.Y."/>
        </authorList>
    </citation>
    <scope>NUCLEOTIDE SEQUENCE</scope>
    <source>
        <strain evidence="4">R07B-5</strain>
    </source>
</reference>
<keyword evidence="1" id="KW-0547">Nucleotide-binding</keyword>
<evidence type="ECO:0000256" key="2">
    <source>
        <dbReference type="ARBA" id="ARBA00022840"/>
    </source>
</evidence>
<dbReference type="GO" id="GO:0004672">
    <property type="term" value="F:protein kinase activity"/>
    <property type="evidence" value="ECO:0007669"/>
    <property type="project" value="InterPro"/>
</dbReference>
<organism evidence="4 5">
    <name type="scientific">Ridgeia piscesae</name>
    <name type="common">Tubeworm</name>
    <dbReference type="NCBI Taxonomy" id="27915"/>
    <lineage>
        <taxon>Eukaryota</taxon>
        <taxon>Metazoa</taxon>
        <taxon>Spiralia</taxon>
        <taxon>Lophotrochozoa</taxon>
        <taxon>Annelida</taxon>
        <taxon>Polychaeta</taxon>
        <taxon>Sedentaria</taxon>
        <taxon>Canalipalpata</taxon>
        <taxon>Sabellida</taxon>
        <taxon>Siboglinidae</taxon>
        <taxon>Ridgeia</taxon>
    </lineage>
</organism>
<dbReference type="InterPro" id="IPR050198">
    <property type="entry name" value="Non-receptor_tyrosine_kinases"/>
</dbReference>
<evidence type="ECO:0000313" key="5">
    <source>
        <dbReference type="Proteomes" id="UP001209878"/>
    </source>
</evidence>
<dbReference type="InterPro" id="IPR011009">
    <property type="entry name" value="Kinase-like_dom_sf"/>
</dbReference>
<comment type="caution">
    <text evidence="4">The sequence shown here is derived from an EMBL/GenBank/DDBJ whole genome shotgun (WGS) entry which is preliminary data.</text>
</comment>
<keyword evidence="5" id="KW-1185">Reference proteome</keyword>
<evidence type="ECO:0000313" key="4">
    <source>
        <dbReference type="EMBL" id="KAK2184863.1"/>
    </source>
</evidence>
<sequence length="277" mass="31625">MIRDDIRLLKHLQQQSDCENIITLLAFSADANTRLTYYLFSCDALDTSVAEYLTSRVRQVVGVPLAERVGLAVDVLSAVSFCNHHNVLNRHICASAFLLTRKDRQVKAKLANFSHARIVKVGSSQKHHGSSYGSSQMTHHGKKDEEVAVAWAAPESLLNCHYTLKTEVYSASMAVHEILSHGIHPFRELGNDLLPVEKCQQILKYKIYPERKPREPEVMYEALLMSFLYAAEERPHIEDLLKDFQKFRRDLETTHLESGGNIIPCKHHHIYTHCLHM</sequence>
<feature type="domain" description="Protein kinase" evidence="3">
    <location>
        <begin position="1"/>
        <end position="248"/>
    </location>
</feature>
<dbReference type="GO" id="GO:0005524">
    <property type="term" value="F:ATP binding"/>
    <property type="evidence" value="ECO:0007669"/>
    <property type="project" value="UniProtKB-KW"/>
</dbReference>
<dbReference type="PANTHER" id="PTHR24418">
    <property type="entry name" value="TYROSINE-PROTEIN KINASE"/>
    <property type="match status" value="1"/>
</dbReference>
<dbReference type="AlphaFoldDB" id="A0AAD9UCZ9"/>
<dbReference type="Gene3D" id="1.10.510.10">
    <property type="entry name" value="Transferase(Phosphotransferase) domain 1"/>
    <property type="match status" value="1"/>
</dbReference>